<proteinExistence type="predicted"/>
<reference evidence="1" key="1">
    <citation type="submission" date="2019-11" db="EMBL/GenBank/DDBJ databases">
        <title>Nori genome reveals adaptations in red seaweeds to the harsh intertidal environment.</title>
        <authorList>
            <person name="Wang D."/>
            <person name="Mao Y."/>
        </authorList>
    </citation>
    <scope>NUCLEOTIDE SEQUENCE</scope>
    <source>
        <tissue evidence="1">Gametophyte</tissue>
    </source>
</reference>
<evidence type="ECO:0000313" key="2">
    <source>
        <dbReference type="Proteomes" id="UP000798662"/>
    </source>
</evidence>
<name>A0ACC3C427_PYRYE</name>
<accession>A0ACC3C427</accession>
<dbReference type="Proteomes" id="UP000798662">
    <property type="component" value="Chromosome 2"/>
</dbReference>
<protein>
    <submittedName>
        <fullName evidence="1">Uncharacterized protein</fullName>
    </submittedName>
</protein>
<evidence type="ECO:0000313" key="1">
    <source>
        <dbReference type="EMBL" id="KAK1864567.1"/>
    </source>
</evidence>
<keyword evidence="2" id="KW-1185">Reference proteome</keyword>
<gene>
    <name evidence="1" type="ORF">I4F81_007113</name>
</gene>
<sequence>MSTPAGRRSSAAGAGSGSGDRLAAASAGGGSGAAAGRGAAGSASASGAGGGKAGGGGGEGGKARSATGPTEQSRRPRFTTGTHWPASNAYVLSALSTRRAVLPADGSYLATELQRLAHFTGARPPNRAIISVLRRMTLYPPARDALPELVALLSSDAPAIAVLAHLHIRSLAPLTPGAGDPDNVYGTLLEALEAEALRPSPARRAAACKTFAAVVRPADVPRALDFLTDAFRAIGGVAATVPSPTESAETGLDELGRKGSSAAVAAASSATVRRKVIGVSIPGTVAATTAKDKRAAASAGTRASAGTAAAAKAAAAERAAAAAADDGAGGAVEGGTANAPPLKSRAAKMLVGHAVLAALRRVQRTAVSAGYGSAPLPVALVDAGLMSVVPSTVRHTIALLDTRQASGGALVSAAVAKYLLPRLPHRKPAPHLALMLSDLGAKVSFARLAGRLARDPNLTVYEEAAASARLGGGASHSPAAEAVRGALAGHTGVLGKTGGLFRFVFSKAAVAATVSTVKASASAVTSAVGLSAPSALVKKVADAEEVEFAAALVGLLKNVSNRVLYEALLGLSRRRWSTWYTAPLPRSALYNAPDLPEVQAATGGADDGDSDDGEGDLDDLDTRRDADDEELDGDIVFGDDTLTFSGEAAGPAGADADDADAAAAAAEEAAAAEAAAEEELDAAAAAAGEGDRTWVTRLKERRAERRTAVLSSATPFYLRPLSDGAVACGAVATRRVHAALLSDESVRRHAAAVGAATLARAARRGRSEADAARHASAARLYEAEAAKITVNVPTMARGGVGKSGSLTPTTGVVAVAAPPTAEVDTPPHPLDGLVGPLREVMDEDANRFVRAAAARAVLLLAAAGAGHWRRRNALGVVDGTAGGADGSGGSGHVQLGGAASDGFPSGGGLLVRLLGSYVTHPSARGGVGEDLAATLFDVLIEEVLVPPPTPDGDVGTVSPGLAVSAVALAERWAGTYPSPTSAGRLSRLWEAVLSTATPSAAAAVAASTARCLGVQPPRERLAASAAAFLRYRALDVAALGAFPNGLADVLTPLTPAAAAAPPEARGAYAADLGLPEPLPGALGLAMEAHSALLWHTALLGPSAEARAAAVTALGGIAALAGEPYRIAVYERLVTLVRCRGLGLKRPAEAVLSALDGLYAARVRAADVAPPPQMGGARLDPRRADRAAAATAAWAATVGGLAAECTAAATILLGCPPPEGWLPLGVRTAVALRAATAPPPPSSMTANGSGGGASPRRRSRGAAWAPADFVDVLSGEVTAHRSPTSSDGGWSIEEEDEYDGYGNGYGRADSGRGGYGRGGYRDSYSADSLSDSDGGGGRRWGGGGAGRSSSPRRRYSDDSSFGGGGRSYDGGGGGGRGGRRSQEEDADAGRRRAEATFAEDERRRAAAAAAAAAAASRGRRGGGGSGGSGALPGPPGAGGAAEETLAAAKGVVKGGLKGVGKLFKGTKPPGGGGGGGGRDWA</sequence>
<comment type="caution">
    <text evidence="1">The sequence shown here is derived from an EMBL/GenBank/DDBJ whole genome shotgun (WGS) entry which is preliminary data.</text>
</comment>
<organism evidence="1 2">
    <name type="scientific">Pyropia yezoensis</name>
    <name type="common">Susabi-nori</name>
    <name type="synonym">Porphyra yezoensis</name>
    <dbReference type="NCBI Taxonomy" id="2788"/>
    <lineage>
        <taxon>Eukaryota</taxon>
        <taxon>Rhodophyta</taxon>
        <taxon>Bangiophyceae</taxon>
        <taxon>Bangiales</taxon>
        <taxon>Bangiaceae</taxon>
        <taxon>Pyropia</taxon>
    </lineage>
</organism>
<dbReference type="EMBL" id="CM020619">
    <property type="protein sequence ID" value="KAK1864567.1"/>
    <property type="molecule type" value="Genomic_DNA"/>
</dbReference>